<dbReference type="FunFam" id="3.20.20.80:FF:000003">
    <property type="entry name" value="1,4-alpha-glucan branching enzyme GlgB"/>
    <property type="match status" value="1"/>
</dbReference>
<name>A0A285X495_9FLAO</name>
<dbReference type="GO" id="GO:0005829">
    <property type="term" value="C:cytosol"/>
    <property type="evidence" value="ECO:0007669"/>
    <property type="project" value="TreeGrafter"/>
</dbReference>
<dbReference type="AlphaFoldDB" id="A0A285X495"/>
<dbReference type="InterPro" id="IPR013780">
    <property type="entry name" value="Glyco_hydro_b"/>
</dbReference>
<dbReference type="CDD" id="cd11322">
    <property type="entry name" value="AmyAc_Glg_BE"/>
    <property type="match status" value="1"/>
</dbReference>
<dbReference type="InterPro" id="IPR017853">
    <property type="entry name" value="GH"/>
</dbReference>
<keyword evidence="5 10" id="KW-0321">Glycogen metabolism</keyword>
<evidence type="ECO:0000256" key="1">
    <source>
        <dbReference type="ARBA" id="ARBA00000826"/>
    </source>
</evidence>
<feature type="domain" description="Glycosyl hydrolase family 13 catalytic" evidence="12">
    <location>
        <begin position="486"/>
        <end position="836"/>
    </location>
</feature>
<dbReference type="Pfam" id="PF02922">
    <property type="entry name" value="CBM_48"/>
    <property type="match status" value="1"/>
</dbReference>
<dbReference type="FunFam" id="2.60.40.1180:FF:000002">
    <property type="entry name" value="1,4-alpha-glucan branching enzyme GlgB"/>
    <property type="match status" value="1"/>
</dbReference>
<keyword evidence="14" id="KW-1185">Reference proteome</keyword>
<dbReference type="PANTHER" id="PTHR43651">
    <property type="entry name" value="1,4-ALPHA-GLUCAN-BRANCHING ENZYME"/>
    <property type="match status" value="1"/>
</dbReference>
<dbReference type="SUPFAM" id="SSF51011">
    <property type="entry name" value="Glycosyl hydrolase domain"/>
    <property type="match status" value="1"/>
</dbReference>
<feature type="compositionally biased region" description="Basic and acidic residues" evidence="11">
    <location>
        <begin position="103"/>
        <end position="118"/>
    </location>
</feature>
<dbReference type="Gene3D" id="2.60.40.10">
    <property type="entry name" value="Immunoglobulins"/>
    <property type="match status" value="1"/>
</dbReference>
<dbReference type="NCBIfam" id="TIGR01515">
    <property type="entry name" value="branching_enzym"/>
    <property type="match status" value="1"/>
</dbReference>
<comment type="catalytic activity">
    <reaction evidence="1 10">
        <text>Transfers a segment of a (1-&gt;4)-alpha-D-glucan chain to a primary hydroxy group in a similar glucan chain.</text>
        <dbReference type="EC" id="2.4.1.18"/>
    </reaction>
</comment>
<evidence type="ECO:0000256" key="10">
    <source>
        <dbReference type="HAMAP-Rule" id="MF_00685"/>
    </source>
</evidence>
<evidence type="ECO:0000256" key="9">
    <source>
        <dbReference type="ARBA" id="ARBA00023277"/>
    </source>
</evidence>
<feature type="compositionally biased region" description="Low complexity" evidence="11">
    <location>
        <begin position="73"/>
        <end position="83"/>
    </location>
</feature>
<dbReference type="RefSeq" id="WP_317042520.1">
    <property type="nucleotide sequence ID" value="NZ_OCMF01000002.1"/>
</dbReference>
<dbReference type="HAMAP" id="MF_00685">
    <property type="entry name" value="GlgB"/>
    <property type="match status" value="1"/>
</dbReference>
<dbReference type="Gene3D" id="2.60.40.1180">
    <property type="entry name" value="Golgi alpha-mannosidase II"/>
    <property type="match status" value="1"/>
</dbReference>
<evidence type="ECO:0000256" key="4">
    <source>
        <dbReference type="ARBA" id="ARBA00009000"/>
    </source>
</evidence>
<comment type="pathway">
    <text evidence="3 10">Glycan biosynthesis; glycogen biosynthesis.</text>
</comment>
<dbReference type="Pfam" id="PF00128">
    <property type="entry name" value="Alpha-amylase"/>
    <property type="match status" value="2"/>
</dbReference>
<organism evidence="13 14">
    <name type="scientific">Salinimicrobium sediminis</name>
    <dbReference type="NCBI Taxonomy" id="1343891"/>
    <lineage>
        <taxon>Bacteria</taxon>
        <taxon>Pseudomonadati</taxon>
        <taxon>Bacteroidota</taxon>
        <taxon>Flavobacteriia</taxon>
        <taxon>Flavobacteriales</taxon>
        <taxon>Flavobacteriaceae</taxon>
        <taxon>Salinimicrobium</taxon>
    </lineage>
</organism>
<feature type="region of interest" description="Disordered" evidence="11">
    <location>
        <begin position="1"/>
        <end position="263"/>
    </location>
</feature>
<dbReference type="NCBIfam" id="NF008967">
    <property type="entry name" value="PRK12313.1"/>
    <property type="match status" value="1"/>
</dbReference>
<protein>
    <recommendedName>
        <fullName evidence="10">1,4-alpha-glucan branching enzyme GlgB</fullName>
        <ecNumber evidence="10">2.4.1.18</ecNumber>
    </recommendedName>
    <alternativeName>
        <fullName evidence="10">1,4-alpha-D-glucan:1,4-alpha-D-glucan 6-glucosyl-transferase</fullName>
    </alternativeName>
    <alternativeName>
        <fullName evidence="10">Alpha-(1-&gt;4)-glucan branching enzyme</fullName>
    </alternativeName>
    <alternativeName>
        <fullName evidence="10">Glycogen branching enzyme</fullName>
        <shortName evidence="10">BE</shortName>
    </alternativeName>
</protein>
<evidence type="ECO:0000313" key="14">
    <source>
        <dbReference type="Proteomes" id="UP000219193"/>
    </source>
</evidence>
<dbReference type="GO" id="GO:0043169">
    <property type="term" value="F:cation binding"/>
    <property type="evidence" value="ECO:0007669"/>
    <property type="project" value="InterPro"/>
</dbReference>
<dbReference type="InterPro" id="IPR044143">
    <property type="entry name" value="GlgB_N_E_set_prok"/>
</dbReference>
<dbReference type="InterPro" id="IPR014756">
    <property type="entry name" value="Ig_E-set"/>
</dbReference>
<evidence type="ECO:0000256" key="8">
    <source>
        <dbReference type="ARBA" id="ARBA00023056"/>
    </source>
</evidence>
<gene>
    <name evidence="10" type="primary">glgB</name>
    <name evidence="13" type="ORF">SAMN06296241_1687</name>
</gene>
<comment type="similarity">
    <text evidence="4 10">Belongs to the glycosyl hydrolase 13 family. GlgB subfamily.</text>
</comment>
<evidence type="ECO:0000256" key="6">
    <source>
        <dbReference type="ARBA" id="ARBA00022676"/>
    </source>
</evidence>
<dbReference type="Gene3D" id="3.20.20.80">
    <property type="entry name" value="Glycosidases"/>
    <property type="match status" value="1"/>
</dbReference>
<proteinExistence type="inferred from homology"/>
<keyword evidence="7 10" id="KW-0808">Transferase</keyword>
<dbReference type="InterPro" id="IPR006407">
    <property type="entry name" value="GlgB"/>
</dbReference>
<evidence type="ECO:0000259" key="12">
    <source>
        <dbReference type="SMART" id="SM00642"/>
    </source>
</evidence>
<feature type="compositionally biased region" description="Basic and acidic residues" evidence="11">
    <location>
        <begin position="61"/>
        <end position="70"/>
    </location>
</feature>
<dbReference type="Pfam" id="PF02806">
    <property type="entry name" value="Alpha-amylase_C"/>
    <property type="match status" value="1"/>
</dbReference>
<evidence type="ECO:0000256" key="5">
    <source>
        <dbReference type="ARBA" id="ARBA00022600"/>
    </source>
</evidence>
<evidence type="ECO:0000256" key="11">
    <source>
        <dbReference type="SAM" id="MobiDB-lite"/>
    </source>
</evidence>
<dbReference type="SUPFAM" id="SSF81296">
    <property type="entry name" value="E set domains"/>
    <property type="match status" value="1"/>
</dbReference>
<feature type="active site" description="Proton donor" evidence="10">
    <location>
        <position position="698"/>
    </location>
</feature>
<keyword evidence="9 10" id="KW-0119">Carbohydrate metabolism</keyword>
<dbReference type="SMART" id="SM00642">
    <property type="entry name" value="Aamy"/>
    <property type="match status" value="1"/>
</dbReference>
<feature type="compositionally biased region" description="Basic and acidic residues" evidence="11">
    <location>
        <begin position="232"/>
        <end position="263"/>
    </location>
</feature>
<dbReference type="NCBIfam" id="NF003811">
    <property type="entry name" value="PRK05402.1"/>
    <property type="match status" value="1"/>
</dbReference>
<dbReference type="Proteomes" id="UP000219193">
    <property type="component" value="Unassembled WGS sequence"/>
</dbReference>
<comment type="subunit">
    <text evidence="10">Monomer.</text>
</comment>
<sequence length="965" mass="109283">MAKKKENNPDKEKKFTNSEKAPKGRPGTKTSGKAEESGDVKGPMGVGDKTRSKSGAKGSNLKKDTSDKKPSKSKSSAAGSTPGDTSGKPKLPKPKKALPETGTPDKEKTGKTSAENRKPGRKKAAASKTSSKPAKFQDPMIDEPVPHVSAPATGEVRSPQEEDKKKPGRKAADKKFASTSKPAAKKSPGKKAAEDKAKPEEKKPAKKMSRPKAVPGISAEEKMKLPNTSPSDDLKDAAKETAEGLKEKLTPDEKTKRDLEEKAREYIPDSEDIKGVAGSIAEKLMEGTEKAKKFVEDITPSPEEVTAAAAKVKKTIEDATTDKKKEQKSSAEKPAEATLLTDFDIHLFREGKHYHLYNKLGSHLMEYMGTKGVYFALWAPNAEKISVIGDFNNWDREAHPMSARWDNSGIWEVFIPVAKKGSLYKYYIQSNTGYEAEKGDPFAFQWETPPNTASMVWDLENTWNDNVWMKDRDSKKGKPQPMSVYELHLGSWKRVPEDNLRSLTYLELAEQLPGYIKEMGFTHVEFMPVMEHPFFGSWGYQITGYFAPSSRFGTPQEFMQLIDSLHREGIGVILDWVPSHFPNDLHGLHYFDGTHLYEHEDPRKGFHPDWQSYIFNYGRNEVRSFLISNALFWLDKFHVDGLRVDAVASMLYLDYSRKEGEWEPNEFGGRENLEAISFLKEFNEVVYKEFPDAVTIAEESTAWPMVSKPTYIGGLGFGMKWMMGWMHDTLEYFSKDPLYRRHHQNTITFSSNYAFTENFMLPLSHDEVVYGKQSILNKMPGDEWNKFANLRTLYSYMFAHPGTKLLFMGAEFGQTTEWNHDSSLEWHLTNEQPHARIQETLKELNKLYKQEPALYEKAFSHEGFEWVDINDEENSIVSFLRKGKDPEDNILVVCNFVPVPRENYRIGVQQSGSWKEIFNSDEERFGGSNVRNSEKINSEELPAHRQNNSISLTIPPMAVIYLKKA</sequence>
<dbReference type="InterPro" id="IPR006048">
    <property type="entry name" value="A-amylase/branching_C"/>
</dbReference>
<dbReference type="GO" id="GO:0004553">
    <property type="term" value="F:hydrolase activity, hydrolyzing O-glycosyl compounds"/>
    <property type="evidence" value="ECO:0007669"/>
    <property type="project" value="InterPro"/>
</dbReference>
<feature type="compositionally biased region" description="Basic and acidic residues" evidence="11">
    <location>
        <begin position="191"/>
        <end position="203"/>
    </location>
</feature>
<dbReference type="FunFam" id="2.60.40.10:FF:000169">
    <property type="entry name" value="1,4-alpha-glucan branching enzyme GlgB"/>
    <property type="match status" value="1"/>
</dbReference>
<dbReference type="GO" id="GO:0003844">
    <property type="term" value="F:1,4-alpha-glucan branching enzyme activity"/>
    <property type="evidence" value="ECO:0007669"/>
    <property type="project" value="UniProtKB-UniRule"/>
</dbReference>
<feature type="active site" description="Nucleophile" evidence="10">
    <location>
        <position position="645"/>
    </location>
</feature>
<evidence type="ECO:0000313" key="13">
    <source>
        <dbReference type="EMBL" id="SOC80142.1"/>
    </source>
</evidence>
<evidence type="ECO:0000256" key="7">
    <source>
        <dbReference type="ARBA" id="ARBA00022679"/>
    </source>
</evidence>
<dbReference type="InterPro" id="IPR004193">
    <property type="entry name" value="Glyco_hydro_13_N"/>
</dbReference>
<dbReference type="InterPro" id="IPR006047">
    <property type="entry name" value="GH13_cat_dom"/>
</dbReference>
<accession>A0A285X495</accession>
<dbReference type="InterPro" id="IPR013783">
    <property type="entry name" value="Ig-like_fold"/>
</dbReference>
<keyword evidence="6 10" id="KW-0328">Glycosyltransferase</keyword>
<dbReference type="PANTHER" id="PTHR43651:SF3">
    <property type="entry name" value="1,4-ALPHA-GLUCAN-BRANCHING ENZYME"/>
    <property type="match status" value="1"/>
</dbReference>
<evidence type="ECO:0000256" key="2">
    <source>
        <dbReference type="ARBA" id="ARBA00002953"/>
    </source>
</evidence>
<comment type="function">
    <text evidence="2 10">Catalyzes the formation of the alpha-1,6-glucosidic linkages in glycogen by scission of a 1,4-alpha-linked oligosaccharide from growing alpha-1,4-glucan chains and the subsequent attachment of the oligosaccharide to the alpha-1,6 position.</text>
</comment>
<reference evidence="14" key="1">
    <citation type="submission" date="2017-09" db="EMBL/GenBank/DDBJ databases">
        <authorList>
            <person name="Varghese N."/>
            <person name="Submissions S."/>
        </authorList>
    </citation>
    <scope>NUCLEOTIDE SEQUENCE [LARGE SCALE GENOMIC DNA]</scope>
    <source>
        <strain evidence="14">CGMCC 1.12641</strain>
    </source>
</reference>
<dbReference type="UniPathway" id="UPA00164"/>
<dbReference type="GO" id="GO:0005978">
    <property type="term" value="P:glycogen biosynthetic process"/>
    <property type="evidence" value="ECO:0007669"/>
    <property type="project" value="UniProtKB-UniRule"/>
</dbReference>
<evidence type="ECO:0000256" key="3">
    <source>
        <dbReference type="ARBA" id="ARBA00004964"/>
    </source>
</evidence>
<dbReference type="SUPFAM" id="SSF51445">
    <property type="entry name" value="(Trans)glycosidases"/>
    <property type="match status" value="1"/>
</dbReference>
<keyword evidence="8 10" id="KW-0320">Glycogen biosynthesis</keyword>
<feature type="compositionally biased region" description="Basic and acidic residues" evidence="11">
    <location>
        <begin position="158"/>
        <end position="176"/>
    </location>
</feature>
<feature type="compositionally biased region" description="Basic and acidic residues" evidence="11">
    <location>
        <begin position="1"/>
        <end position="22"/>
    </location>
</feature>
<dbReference type="EMBL" id="OCMF01000002">
    <property type="protein sequence ID" value="SOC80142.1"/>
    <property type="molecule type" value="Genomic_DNA"/>
</dbReference>
<dbReference type="EC" id="2.4.1.18" evidence="10"/>
<dbReference type="CDD" id="cd02855">
    <property type="entry name" value="E_set_GBE_prok_N"/>
    <property type="match status" value="1"/>
</dbReference>